<dbReference type="SUPFAM" id="SSF53649">
    <property type="entry name" value="Alkaline phosphatase-like"/>
    <property type="match status" value="1"/>
</dbReference>
<dbReference type="InterPro" id="IPR002591">
    <property type="entry name" value="Phosphodiest/P_Trfase"/>
</dbReference>
<comment type="caution">
    <text evidence="1">The sequence shown here is derived from an EMBL/GenBank/DDBJ whole genome shotgun (WGS) entry which is preliminary data.</text>
</comment>
<sequence length="398" mass="46184">MKLDLILIDAFDEKYYEYCPFLSRLKKDNFSFDLTPIIGYQRHLASLFSGSWPKDINVWNTFRFSPQTSIFKWTLPFSFFKIFDYKFIKYFIDLISYLAAGVSDMMPVQIPIKIMNKFDIVLREPITALNSSVKPNFFNLLREHQISFSYFKGGLKYANKDSNKKFLANLIHLISRSDKRTIKNALKDNSDFKFIYLMELDGLTHGSGVDSLETKNKLKEIDRLLEGYFKKSNRPFVIISDHGVVEVKETIDIISEIDSLGFVLGRDYLVFLESVIAVFWFFNQKAEEKIISALKEIKGGHILEKNEKREFGIDFKDRQFGDLHFLLEPGKIIKPDYYRAKNTAKAMHGYSPNAYKGIFLTNLKINKQVETINFIDIIPTIADFFGLGKIGQGRNLLD</sequence>
<gene>
    <name evidence="1" type="ORF">A2713_01860</name>
</gene>
<organism evidence="1 2">
    <name type="scientific">candidate division WWE3 bacterium RIFCSPHIGHO2_01_FULL_35_17</name>
    <dbReference type="NCBI Taxonomy" id="1802614"/>
    <lineage>
        <taxon>Bacteria</taxon>
        <taxon>Katanobacteria</taxon>
    </lineage>
</organism>
<dbReference type="EMBL" id="MEUX01000022">
    <property type="protein sequence ID" value="OGC47088.1"/>
    <property type="molecule type" value="Genomic_DNA"/>
</dbReference>
<evidence type="ECO:0000313" key="2">
    <source>
        <dbReference type="Proteomes" id="UP000176444"/>
    </source>
</evidence>
<name>A0A1F4UQ49_UNCKA</name>
<evidence type="ECO:0000313" key="1">
    <source>
        <dbReference type="EMBL" id="OGC47088.1"/>
    </source>
</evidence>
<dbReference type="AlphaFoldDB" id="A0A1F4UQ49"/>
<reference evidence="1 2" key="1">
    <citation type="journal article" date="2016" name="Nat. Commun.">
        <title>Thousands of microbial genomes shed light on interconnected biogeochemical processes in an aquifer system.</title>
        <authorList>
            <person name="Anantharaman K."/>
            <person name="Brown C.T."/>
            <person name="Hug L.A."/>
            <person name="Sharon I."/>
            <person name="Castelle C.J."/>
            <person name="Probst A.J."/>
            <person name="Thomas B.C."/>
            <person name="Singh A."/>
            <person name="Wilkins M.J."/>
            <person name="Karaoz U."/>
            <person name="Brodie E.L."/>
            <person name="Williams K.H."/>
            <person name="Hubbard S.S."/>
            <person name="Banfield J.F."/>
        </authorList>
    </citation>
    <scope>NUCLEOTIDE SEQUENCE [LARGE SCALE GENOMIC DNA]</scope>
</reference>
<dbReference type="Gene3D" id="3.40.720.10">
    <property type="entry name" value="Alkaline Phosphatase, subunit A"/>
    <property type="match status" value="1"/>
</dbReference>
<dbReference type="Pfam" id="PF01663">
    <property type="entry name" value="Phosphodiest"/>
    <property type="match status" value="1"/>
</dbReference>
<accession>A0A1F4UQ49</accession>
<proteinExistence type="predicted"/>
<dbReference type="Proteomes" id="UP000176444">
    <property type="component" value="Unassembled WGS sequence"/>
</dbReference>
<protein>
    <recommendedName>
        <fullName evidence="3">Type I phosphodiesterase/nucleotide pyrophosphatase</fullName>
    </recommendedName>
</protein>
<dbReference type="InterPro" id="IPR017850">
    <property type="entry name" value="Alkaline_phosphatase_core_sf"/>
</dbReference>
<evidence type="ECO:0008006" key="3">
    <source>
        <dbReference type="Google" id="ProtNLM"/>
    </source>
</evidence>